<accession>A0A397SFP5</accession>
<sequence length="366" mass="42661">MSTNNFTINIRGNLTACDEIPYIKYFELCPYEHWSLHHYVTLIIENYKYAKKDKAHQVFFNTLRYINTNACIAQEVQGFVETLIKNRKADIEKVNKLWKRAKKEKKSSPRSTVSLPSMPTILGKRQRDPNLDDSTLCLSPIPLKKQCVVPYPNNLCPDKVVPLQDNGTVDIFEVVKSAVRSFHQKTIVLGSTRSYKNSNNLRVDAKYNIRILRESVYDAEMYRILHNWLVGIYGFEVTSQWHLEGVLGDGDYHHFYCDLTIKKSGNFHPEAIIELIATRTISTIRKHFNQVLKYADQLCPREVWIVHFSRENSLLTNPYWPPPEDGLNMIHFWHDKTFENVRMSARFQDSTGQYCEIIDESILPLP</sequence>
<reference evidence="2 3" key="1">
    <citation type="submission" date="2018-06" db="EMBL/GenBank/DDBJ databases">
        <title>Comparative genomics reveals the genomic features of Rhizophagus irregularis, R. cerebriforme, R. diaphanum and Gigaspora rosea, and their symbiotic lifestyle signature.</title>
        <authorList>
            <person name="Morin E."/>
            <person name="San Clemente H."/>
            <person name="Chen E.C.H."/>
            <person name="De La Providencia I."/>
            <person name="Hainaut M."/>
            <person name="Kuo A."/>
            <person name="Kohler A."/>
            <person name="Murat C."/>
            <person name="Tang N."/>
            <person name="Roy S."/>
            <person name="Loubradou J."/>
            <person name="Henrissat B."/>
            <person name="Grigoriev I.V."/>
            <person name="Corradi N."/>
            <person name="Roux C."/>
            <person name="Martin F.M."/>
        </authorList>
    </citation>
    <scope>NUCLEOTIDE SEQUENCE [LARGE SCALE GENOMIC DNA]</scope>
    <source>
        <strain evidence="2 3">DAOM 227022</strain>
    </source>
</reference>
<feature type="region of interest" description="Disordered" evidence="1">
    <location>
        <begin position="103"/>
        <end position="128"/>
    </location>
</feature>
<comment type="caution">
    <text evidence="2">The sequence shown here is derived from an EMBL/GenBank/DDBJ whole genome shotgun (WGS) entry which is preliminary data.</text>
</comment>
<evidence type="ECO:0000313" key="3">
    <source>
        <dbReference type="Proteomes" id="UP000265703"/>
    </source>
</evidence>
<name>A0A397SFP5_9GLOM</name>
<evidence type="ECO:0000313" key="2">
    <source>
        <dbReference type="EMBL" id="RIA83689.1"/>
    </source>
</evidence>
<protein>
    <submittedName>
        <fullName evidence="2">Uncharacterized protein</fullName>
    </submittedName>
</protein>
<dbReference type="EMBL" id="QKYT01000549">
    <property type="protein sequence ID" value="RIA83689.1"/>
    <property type="molecule type" value="Genomic_DNA"/>
</dbReference>
<evidence type="ECO:0000256" key="1">
    <source>
        <dbReference type="SAM" id="MobiDB-lite"/>
    </source>
</evidence>
<keyword evidence="3" id="KW-1185">Reference proteome</keyword>
<dbReference type="OrthoDB" id="2434387at2759"/>
<gene>
    <name evidence="2" type="ORF">C1645_833406</name>
</gene>
<dbReference type="AlphaFoldDB" id="A0A397SFP5"/>
<proteinExistence type="predicted"/>
<organism evidence="2 3">
    <name type="scientific">Glomus cerebriforme</name>
    <dbReference type="NCBI Taxonomy" id="658196"/>
    <lineage>
        <taxon>Eukaryota</taxon>
        <taxon>Fungi</taxon>
        <taxon>Fungi incertae sedis</taxon>
        <taxon>Mucoromycota</taxon>
        <taxon>Glomeromycotina</taxon>
        <taxon>Glomeromycetes</taxon>
        <taxon>Glomerales</taxon>
        <taxon>Glomeraceae</taxon>
        <taxon>Glomus</taxon>
    </lineage>
</organism>
<dbReference type="Proteomes" id="UP000265703">
    <property type="component" value="Unassembled WGS sequence"/>
</dbReference>